<protein>
    <submittedName>
        <fullName evidence="1">Uncharacterized protein</fullName>
    </submittedName>
</protein>
<name>A0A4Y3WGM1_NITWI</name>
<accession>A0A4Y3WGM1</accession>
<reference evidence="1 2" key="1">
    <citation type="submission" date="2019-06" db="EMBL/GenBank/DDBJ databases">
        <title>Whole genome shotgun sequence of Nitrobacter winogradskyi NBRC 14297.</title>
        <authorList>
            <person name="Hosoyama A."/>
            <person name="Uohara A."/>
            <person name="Ohji S."/>
            <person name="Ichikawa N."/>
        </authorList>
    </citation>
    <scope>NUCLEOTIDE SEQUENCE [LARGE SCALE GENOMIC DNA]</scope>
    <source>
        <strain evidence="1 2">NBRC 14297</strain>
    </source>
</reference>
<dbReference type="Proteomes" id="UP000318825">
    <property type="component" value="Unassembled WGS sequence"/>
</dbReference>
<dbReference type="AlphaFoldDB" id="A0A4Y3WGM1"/>
<comment type="caution">
    <text evidence="1">The sequence shown here is derived from an EMBL/GenBank/DDBJ whole genome shotgun (WGS) entry which is preliminary data.</text>
</comment>
<evidence type="ECO:0000313" key="2">
    <source>
        <dbReference type="Proteomes" id="UP000318825"/>
    </source>
</evidence>
<organism evidence="1 2">
    <name type="scientific">Nitrobacter winogradskyi</name>
    <name type="common">Nitrobacter agilis</name>
    <dbReference type="NCBI Taxonomy" id="913"/>
    <lineage>
        <taxon>Bacteria</taxon>
        <taxon>Pseudomonadati</taxon>
        <taxon>Pseudomonadota</taxon>
        <taxon>Alphaproteobacteria</taxon>
        <taxon>Hyphomicrobiales</taxon>
        <taxon>Nitrobacteraceae</taxon>
        <taxon>Nitrobacter</taxon>
    </lineage>
</organism>
<sequence length="79" mass="9307">MMDQQLVARIKRRSKYWGQTAPHQWFDVRVVEDAGYRLRGNNNNYRLDDVTFGVRLANGFIVDLVNGKTNRRRTSDRHG</sequence>
<dbReference type="OrthoDB" id="8265727at2"/>
<dbReference type="EMBL" id="BJNF01000101">
    <property type="protein sequence ID" value="GEC17331.1"/>
    <property type="molecule type" value="Genomic_DNA"/>
</dbReference>
<proteinExistence type="predicted"/>
<gene>
    <name evidence="1" type="ORF">NWI01_32230</name>
</gene>
<evidence type="ECO:0000313" key="1">
    <source>
        <dbReference type="EMBL" id="GEC17331.1"/>
    </source>
</evidence>
<dbReference type="RefSeq" id="WP_141385060.1">
    <property type="nucleotide sequence ID" value="NZ_BJNF01000101.1"/>
</dbReference>